<comment type="caution">
    <text evidence="6">The sequence shown here is derived from an EMBL/GenBank/DDBJ whole genome shotgun (WGS) entry which is preliminary data.</text>
</comment>
<dbReference type="GO" id="GO:0003905">
    <property type="term" value="F:alkylbase DNA N-glycosylase activity"/>
    <property type="evidence" value="ECO:0007669"/>
    <property type="project" value="InterPro"/>
</dbReference>
<dbReference type="PANTHER" id="PTHR10429:SF0">
    <property type="entry name" value="DNA-3-METHYLADENINE GLYCOSYLASE"/>
    <property type="match status" value="1"/>
</dbReference>
<dbReference type="AlphaFoldDB" id="A0A1B7LAM1"/>
<dbReference type="NCBIfam" id="TIGR00567">
    <property type="entry name" value="3mg"/>
    <property type="match status" value="1"/>
</dbReference>
<dbReference type="SUPFAM" id="SSF50486">
    <property type="entry name" value="FMT C-terminal domain-like"/>
    <property type="match status" value="1"/>
</dbReference>
<protein>
    <recommendedName>
        <fullName evidence="5">Putative 3-methyladenine DNA glycosylase</fullName>
        <ecNumber evidence="5">3.2.2.-</ecNumber>
    </recommendedName>
</protein>
<keyword evidence="7" id="KW-1185">Reference proteome</keyword>
<dbReference type="InterPro" id="IPR011034">
    <property type="entry name" value="Formyl_transferase-like_C_sf"/>
</dbReference>
<dbReference type="PANTHER" id="PTHR10429">
    <property type="entry name" value="DNA-3-METHYLADENINE GLYCOSYLASE"/>
    <property type="match status" value="1"/>
</dbReference>
<evidence type="ECO:0000256" key="1">
    <source>
        <dbReference type="ARBA" id="ARBA00009232"/>
    </source>
</evidence>
<sequence length="216" mass="24121">MAGEFSLKSNSELSFYGNKKILPRSFYRRDTVTVARELLGHYLVHQSPDGLTAGRIVETEAYLQGDPACHASRGMTPRNRVMFGPQGYAYVYFIYGMYYCFNVVTRDEGVGEAVLIRALEPAAGIALMKSRRRREKINELCSGPARLVQAMGITREHNGADLTREPLFICHGGTMPAGIVTTTRIGIRAGSELPLRFYLRESAFVSKKEHKSHGKK</sequence>
<dbReference type="GO" id="GO:0006284">
    <property type="term" value="P:base-excision repair"/>
    <property type="evidence" value="ECO:0007669"/>
    <property type="project" value="InterPro"/>
</dbReference>
<comment type="similarity">
    <text evidence="1 5">Belongs to the DNA glycosylase MPG family.</text>
</comment>
<dbReference type="Proteomes" id="UP000078532">
    <property type="component" value="Unassembled WGS sequence"/>
</dbReference>
<dbReference type="NCBIfam" id="NF002003">
    <property type="entry name" value="PRK00802.1-3"/>
    <property type="match status" value="1"/>
</dbReference>
<keyword evidence="2 5" id="KW-0227">DNA damage</keyword>
<evidence type="ECO:0000313" key="7">
    <source>
        <dbReference type="Proteomes" id="UP000078532"/>
    </source>
</evidence>
<dbReference type="Pfam" id="PF02245">
    <property type="entry name" value="Pur_DNA_glyco"/>
    <property type="match status" value="1"/>
</dbReference>
<proteinExistence type="inferred from homology"/>
<evidence type="ECO:0000256" key="2">
    <source>
        <dbReference type="ARBA" id="ARBA00022763"/>
    </source>
</evidence>
<evidence type="ECO:0000313" key="6">
    <source>
        <dbReference type="EMBL" id="OAT79387.1"/>
    </source>
</evidence>
<dbReference type="GO" id="GO:0003677">
    <property type="term" value="F:DNA binding"/>
    <property type="evidence" value="ECO:0007669"/>
    <property type="project" value="InterPro"/>
</dbReference>
<dbReference type="FunFam" id="3.10.300.10:FF:000001">
    <property type="entry name" value="Putative 3-methyladenine DNA glycosylase"/>
    <property type="match status" value="1"/>
</dbReference>
<name>A0A1B7LAM1_9FIRM</name>
<accession>A0A1B7LAM1</accession>
<reference evidence="6 7" key="1">
    <citation type="submission" date="2016-04" db="EMBL/GenBank/DDBJ databases">
        <authorList>
            <person name="Evans L.H."/>
            <person name="Alamgir A."/>
            <person name="Owens N."/>
            <person name="Weber N.D."/>
            <person name="Virtaneva K."/>
            <person name="Barbian K."/>
            <person name="Babar A."/>
            <person name="Rosenke K."/>
        </authorList>
    </citation>
    <scope>NUCLEOTIDE SEQUENCE [LARGE SCALE GENOMIC DNA]</scope>
    <source>
        <strain evidence="6 7">LMa1</strain>
    </source>
</reference>
<evidence type="ECO:0000256" key="4">
    <source>
        <dbReference type="ARBA" id="ARBA00023204"/>
    </source>
</evidence>
<dbReference type="OrthoDB" id="9794313at2"/>
<keyword evidence="3 5" id="KW-0378">Hydrolase</keyword>
<dbReference type="InterPro" id="IPR036995">
    <property type="entry name" value="MPG_sf"/>
</dbReference>
<dbReference type="HAMAP" id="MF_00527">
    <property type="entry name" value="3MGH"/>
    <property type="match status" value="1"/>
</dbReference>
<dbReference type="EC" id="3.2.2.-" evidence="5"/>
<dbReference type="EMBL" id="LYVF01000197">
    <property type="protein sequence ID" value="OAT79387.1"/>
    <property type="molecule type" value="Genomic_DNA"/>
</dbReference>
<keyword evidence="4 5" id="KW-0234">DNA repair</keyword>
<evidence type="ECO:0000256" key="5">
    <source>
        <dbReference type="HAMAP-Rule" id="MF_00527"/>
    </source>
</evidence>
<gene>
    <name evidence="6" type="ORF">A6M21_01210</name>
</gene>
<evidence type="ECO:0000256" key="3">
    <source>
        <dbReference type="ARBA" id="ARBA00022801"/>
    </source>
</evidence>
<dbReference type="STRING" id="1838280.A6M21_01210"/>
<organism evidence="6 7">
    <name type="scientific">Desulfotomaculum copahuensis</name>
    <dbReference type="NCBI Taxonomy" id="1838280"/>
    <lineage>
        <taxon>Bacteria</taxon>
        <taxon>Bacillati</taxon>
        <taxon>Bacillota</taxon>
        <taxon>Clostridia</taxon>
        <taxon>Eubacteriales</taxon>
        <taxon>Desulfotomaculaceae</taxon>
        <taxon>Desulfotomaculum</taxon>
    </lineage>
</organism>
<dbReference type="CDD" id="cd00540">
    <property type="entry name" value="AAG"/>
    <property type="match status" value="1"/>
</dbReference>
<dbReference type="Gene3D" id="3.10.300.10">
    <property type="entry name" value="Methylpurine-DNA glycosylase (MPG)"/>
    <property type="match status" value="1"/>
</dbReference>
<dbReference type="InterPro" id="IPR003180">
    <property type="entry name" value="MPG"/>
</dbReference>